<accession>A0AB34JC27</accession>
<evidence type="ECO:0000313" key="4">
    <source>
        <dbReference type="EMBL" id="KAL1515970.1"/>
    </source>
</evidence>
<protein>
    <submittedName>
        <fullName evidence="4">Uncharacterized protein</fullName>
    </submittedName>
</protein>
<evidence type="ECO:0000313" key="3">
    <source>
        <dbReference type="EMBL" id="KAL1515968.1"/>
    </source>
</evidence>
<keyword evidence="1" id="KW-0472">Membrane</keyword>
<evidence type="ECO:0000256" key="2">
    <source>
        <dbReference type="SAM" id="SignalP"/>
    </source>
</evidence>
<organism evidence="4 5">
    <name type="scientific">Prymnesium parvum</name>
    <name type="common">Toxic golden alga</name>
    <dbReference type="NCBI Taxonomy" id="97485"/>
    <lineage>
        <taxon>Eukaryota</taxon>
        <taxon>Haptista</taxon>
        <taxon>Haptophyta</taxon>
        <taxon>Prymnesiophyceae</taxon>
        <taxon>Prymnesiales</taxon>
        <taxon>Prymnesiaceae</taxon>
        <taxon>Prymnesium</taxon>
    </lineage>
</organism>
<evidence type="ECO:0000313" key="5">
    <source>
        <dbReference type="Proteomes" id="UP001515480"/>
    </source>
</evidence>
<feature type="chain" id="PRO_5044172789" evidence="2">
    <location>
        <begin position="22"/>
        <end position="274"/>
    </location>
</feature>
<keyword evidence="2" id="KW-0732">Signal</keyword>
<gene>
    <name evidence="3" type="ORF">AB1Y20_002581</name>
    <name evidence="4" type="ORF">AB1Y20_002583</name>
</gene>
<comment type="caution">
    <text evidence="4">The sequence shown here is derived from an EMBL/GenBank/DDBJ whole genome shotgun (WGS) entry which is preliminary data.</text>
</comment>
<proteinExistence type="predicted"/>
<sequence>MAASWLLPALLGSLLLPPSIGSFTQGPTSGKPVLQRVRWRRFPSASCSLTNASASRFAEARVGDLLAEIAARQMAKLPPEEMLARDSRTLDAIVDAGMAELYQQLAELDDGLGKVEANVSVALRGELDKLEARVLEGYDETLATLGEQTRPARDELREEMRRTIAAMQAAPRSAENPVPFYGRRKDTAVVSSSAGGSAYRACEQAAAAGFVLLTIAALFNVPFGSWLASMNEEAYEWAVVLWKVLFSTCAAVYMITISILLTKSEYNQFVEPED</sequence>
<feature type="signal peptide" evidence="2">
    <location>
        <begin position="1"/>
        <end position="21"/>
    </location>
</feature>
<keyword evidence="1" id="KW-1133">Transmembrane helix</keyword>
<dbReference type="EMBL" id="JBGBPQ010000011">
    <property type="protein sequence ID" value="KAL1515970.1"/>
    <property type="molecule type" value="Genomic_DNA"/>
</dbReference>
<name>A0AB34JC27_PRYPA</name>
<keyword evidence="5" id="KW-1185">Reference proteome</keyword>
<reference evidence="4 5" key="1">
    <citation type="journal article" date="2024" name="Science">
        <title>Giant polyketide synthase enzymes in the biosynthesis of giant marine polyether toxins.</title>
        <authorList>
            <person name="Fallon T.R."/>
            <person name="Shende V.V."/>
            <person name="Wierzbicki I.H."/>
            <person name="Pendleton A.L."/>
            <person name="Watervoot N.F."/>
            <person name="Auber R.P."/>
            <person name="Gonzalez D.J."/>
            <person name="Wisecaver J.H."/>
            <person name="Moore B.S."/>
        </authorList>
    </citation>
    <scope>NUCLEOTIDE SEQUENCE [LARGE SCALE GENOMIC DNA]</scope>
    <source>
        <strain evidence="4 5">12B1</strain>
    </source>
</reference>
<feature type="transmembrane region" description="Helical" evidence="1">
    <location>
        <begin position="240"/>
        <end position="261"/>
    </location>
</feature>
<dbReference type="AlphaFoldDB" id="A0AB34JC27"/>
<dbReference type="Proteomes" id="UP001515480">
    <property type="component" value="Unassembled WGS sequence"/>
</dbReference>
<feature type="transmembrane region" description="Helical" evidence="1">
    <location>
        <begin position="207"/>
        <end position="228"/>
    </location>
</feature>
<keyword evidence="1" id="KW-0812">Transmembrane</keyword>
<dbReference type="EMBL" id="JBGBPQ010000011">
    <property type="protein sequence ID" value="KAL1515968.1"/>
    <property type="molecule type" value="Genomic_DNA"/>
</dbReference>
<evidence type="ECO:0000256" key="1">
    <source>
        <dbReference type="SAM" id="Phobius"/>
    </source>
</evidence>